<dbReference type="FunFam" id="3.40.50.12470:FF:000003">
    <property type="entry name" value="2-oxoglutarate dehydrogenase E1 component"/>
    <property type="match status" value="1"/>
</dbReference>
<dbReference type="NCBIfam" id="NF008907">
    <property type="entry name" value="PRK12270.1"/>
    <property type="match status" value="1"/>
</dbReference>
<comment type="similarity">
    <text evidence="4">Belongs to the alpha-ketoglutarate dehydrogenase family.</text>
</comment>
<keyword evidence="8" id="KW-0809">Transit peptide</keyword>
<dbReference type="GO" id="GO:0006099">
    <property type="term" value="P:tricarboxylic acid cycle"/>
    <property type="evidence" value="ECO:0007669"/>
    <property type="project" value="TreeGrafter"/>
</dbReference>
<dbReference type="SUPFAM" id="SSF52518">
    <property type="entry name" value="Thiamin diphosphate-binding fold (THDP-binding)"/>
    <property type="match status" value="2"/>
</dbReference>
<evidence type="ECO:0000256" key="6">
    <source>
        <dbReference type="ARBA" id="ARBA00022723"/>
    </source>
</evidence>
<keyword evidence="18" id="KW-1185">Reference proteome</keyword>
<keyword evidence="10" id="KW-0786">Thiamine pyrophosphate</keyword>
<comment type="caution">
    <text evidence="17">The sequence shown here is derived from an EMBL/GenBank/DDBJ whole genome shotgun (WGS) entry which is preliminary data.</text>
</comment>
<dbReference type="Pfam" id="PF16870">
    <property type="entry name" value="OxoGdeHyase_C"/>
    <property type="match status" value="1"/>
</dbReference>
<evidence type="ECO:0000256" key="2">
    <source>
        <dbReference type="ARBA" id="ARBA00001964"/>
    </source>
</evidence>
<evidence type="ECO:0000259" key="16">
    <source>
        <dbReference type="SMART" id="SM00861"/>
    </source>
</evidence>
<evidence type="ECO:0000256" key="8">
    <source>
        <dbReference type="ARBA" id="ARBA00022946"/>
    </source>
</evidence>
<evidence type="ECO:0000256" key="10">
    <source>
        <dbReference type="ARBA" id="ARBA00023052"/>
    </source>
</evidence>
<keyword evidence="6" id="KW-0479">Metal-binding</keyword>
<evidence type="ECO:0000256" key="12">
    <source>
        <dbReference type="ARBA" id="ARBA00037426"/>
    </source>
</evidence>
<evidence type="ECO:0000256" key="1">
    <source>
        <dbReference type="ARBA" id="ARBA00001946"/>
    </source>
</evidence>
<dbReference type="GO" id="GO:0045252">
    <property type="term" value="C:oxoglutarate dehydrogenase complex"/>
    <property type="evidence" value="ECO:0007669"/>
    <property type="project" value="TreeGrafter"/>
</dbReference>
<dbReference type="GO" id="GO:0004591">
    <property type="term" value="F:oxoglutarate dehydrogenase (succinyl-transferring) activity"/>
    <property type="evidence" value="ECO:0007669"/>
    <property type="project" value="UniProtKB-EC"/>
</dbReference>
<dbReference type="NCBIfam" id="NF006914">
    <property type="entry name" value="PRK09404.1"/>
    <property type="match status" value="1"/>
</dbReference>
<dbReference type="CDD" id="cd02016">
    <property type="entry name" value="TPP_E1_OGDC_like"/>
    <property type="match status" value="1"/>
</dbReference>
<keyword evidence="11" id="KW-0496">Mitochondrion</keyword>
<comment type="subcellular location">
    <subcellularLocation>
        <location evidence="3">Mitochondrion</location>
    </subcellularLocation>
</comment>
<evidence type="ECO:0000313" key="18">
    <source>
        <dbReference type="Proteomes" id="UP000245609"/>
    </source>
</evidence>
<organism evidence="17 18">
    <name type="scientific">Smittium megazygosporum</name>
    <dbReference type="NCBI Taxonomy" id="133381"/>
    <lineage>
        <taxon>Eukaryota</taxon>
        <taxon>Fungi</taxon>
        <taxon>Fungi incertae sedis</taxon>
        <taxon>Zoopagomycota</taxon>
        <taxon>Kickxellomycotina</taxon>
        <taxon>Harpellomycetes</taxon>
        <taxon>Harpellales</taxon>
        <taxon>Legeriomycetaceae</taxon>
        <taxon>Smittium</taxon>
    </lineage>
</organism>
<proteinExistence type="inferred from homology"/>
<evidence type="ECO:0000256" key="9">
    <source>
        <dbReference type="ARBA" id="ARBA00023002"/>
    </source>
</evidence>
<protein>
    <recommendedName>
        <fullName evidence="13">2-oxoglutarate dehydrogenase, mitochondrial</fullName>
        <ecNumber evidence="5">1.2.4.2</ecNumber>
    </recommendedName>
    <alternativeName>
        <fullName evidence="14">2-oxoglutarate dehydrogenase complex component E1</fullName>
    </alternativeName>
</protein>
<dbReference type="Pfam" id="PF00676">
    <property type="entry name" value="E1_dh"/>
    <property type="match status" value="1"/>
</dbReference>
<dbReference type="Pfam" id="PF16078">
    <property type="entry name" value="2-oxogl_dehyd_N"/>
    <property type="match status" value="1"/>
</dbReference>
<gene>
    <name evidence="17" type="ORF">BB560_005946</name>
</gene>
<dbReference type="EC" id="1.2.4.2" evidence="5"/>
<dbReference type="InterPro" id="IPR011603">
    <property type="entry name" value="2oxoglutarate_DH_E1"/>
</dbReference>
<evidence type="ECO:0000256" key="7">
    <source>
        <dbReference type="ARBA" id="ARBA00022842"/>
    </source>
</evidence>
<dbReference type="InterPro" id="IPR001017">
    <property type="entry name" value="DH_E1"/>
</dbReference>
<comment type="function">
    <text evidence="12">The 2-oxoglutarate dehydrogenase complex catalyzes the overall conversion of 2-oxoglutarate to succinyl-CoA and CO(2). It contains multiple copies of three enzymatic components: 2-oxoglutarate dehydrogenase (E1), dihydrolipoamide succinyltransferase (E2) and lipoamide dehydrogenase (E3).</text>
</comment>
<evidence type="ECO:0000256" key="14">
    <source>
        <dbReference type="ARBA" id="ARBA00042984"/>
    </source>
</evidence>
<dbReference type="GO" id="GO:0046872">
    <property type="term" value="F:metal ion binding"/>
    <property type="evidence" value="ECO:0007669"/>
    <property type="project" value="UniProtKB-KW"/>
</dbReference>
<dbReference type="EMBL" id="MBFS01002648">
    <property type="protein sequence ID" value="PVU94339.1"/>
    <property type="molecule type" value="Genomic_DNA"/>
</dbReference>
<reference evidence="17 18" key="1">
    <citation type="journal article" date="2018" name="MBio">
        <title>Comparative Genomics Reveals the Core Gene Toolbox for the Fungus-Insect Symbiosis.</title>
        <authorList>
            <person name="Wang Y."/>
            <person name="Stata M."/>
            <person name="Wang W."/>
            <person name="Stajich J.E."/>
            <person name="White M.M."/>
            <person name="Moncalvo J.M."/>
        </authorList>
    </citation>
    <scope>NUCLEOTIDE SEQUENCE [LARGE SCALE GENOMIC DNA]</scope>
    <source>
        <strain evidence="17 18">SC-DP-2</strain>
    </source>
</reference>
<dbReference type="Proteomes" id="UP000245609">
    <property type="component" value="Unassembled WGS sequence"/>
</dbReference>
<dbReference type="Gene3D" id="3.40.50.970">
    <property type="match status" value="1"/>
</dbReference>
<dbReference type="FunFam" id="3.40.50.970:FF:000002">
    <property type="entry name" value="2-oxoglutarate dehydrogenase, E1 component"/>
    <property type="match status" value="1"/>
</dbReference>
<evidence type="ECO:0000313" key="17">
    <source>
        <dbReference type="EMBL" id="PVU94339.1"/>
    </source>
</evidence>
<dbReference type="InterPro" id="IPR042179">
    <property type="entry name" value="KGD_C_sf"/>
</dbReference>
<sequence>MASKFLLSQKYSILRGSSSRLSSRLLSAAFNSPQSKLSASSILPTLRSYSATKPTNAQSQAPGIGNLPYIEQMYEAYLKDPESVHVSWRSYFQNLDKGLPSAEAYTAPPNELISGTAINPSIDSAQTLLGGQNEFAPSPSLSSADGVHGSVIDHLKVQLLVRAYEVRGHHLANLDPLGITSNIERPGLSAKELELEYYGFTEADMGKMFKLGPGILPYYEKTGASELSLKDIFAQLKKIYCGSLGVEYTHIVEREKCDWFRKRLEVPDRVVFSKEEKARILDRTIWSTLFEQFSAKKFPSQKRFGLEGAESLIPGLKELIDHSVDLGIENIEIGMSHRGRLNVLSNVVRKPNESIFCEFSGDIGPSQEGSGDARYHLGMNFVRPTPNGKRVNLSLLANPSHLEATDAVVLGKTRAVQTQSRDADRKRSMALLMHGDAAFAAQGIVYETLGFSALPGYTTGGTIHVIINNQVGFTTDPRFARSTTYPSDIAKAIGAPVLHVNADDVENVVFAFRLASEWRQTFGNDVVIDLVGYRRHGHNETDQPAFTQPLMYQKIQSKKNSLDIYSKALIAEGTFTKEEIDQNIQSVMDNLESSYIKSKTYTLHSSDWDQSVWPGFKSLAELSVLNTPTYNTGISREMYSSLIVPITSYPSDFNIHKLLSKIYAQRKESLVSGRGIDWATAEALAAASLLMEGNGFRLSGQDVERGTFSQRHWVLHDQKIDKRTYTPLEHVSPNQGDFSVTNSSLSEYGVVGYELGYSLANPNYLVIWEAQFGDFSNGAQIMFDQYIAAGEKKWLQRTGFTLSLPHGFDGQGSEHSSARLERCLQLCDENPYVFPTAEKSARRHQDANMQVVNISTPANYFHALRRQIHRDFRKPLIMMSPKKLLRFPLAKSNIEEMLEDTRFATYLHDPTPVGPTEGIFSLVEPSEITTHILCSGQVYYSLLMARELNNLRHIAISRVEELHPFPWLKVRDGIDKYPNCKDVVWTQEEPMNMGAWSYVEPRLRTCFANSKVHTDASNPLNLRYSGRLPSGPVASANPTVYNLEQWAFISAALYGEAKKPIDVINDVPKWE</sequence>
<comment type="cofactor">
    <cofactor evidence="1">
        <name>Mg(2+)</name>
        <dbReference type="ChEBI" id="CHEBI:18420"/>
    </cofactor>
</comment>
<dbReference type="PANTHER" id="PTHR23152:SF4">
    <property type="entry name" value="2-OXOADIPATE DEHYDROGENASE COMPLEX COMPONENT E1"/>
    <property type="match status" value="1"/>
</dbReference>
<evidence type="ECO:0000256" key="11">
    <source>
        <dbReference type="ARBA" id="ARBA00023128"/>
    </source>
</evidence>
<dbReference type="Gene3D" id="1.10.287.1150">
    <property type="entry name" value="TPP helical domain"/>
    <property type="match status" value="1"/>
</dbReference>
<dbReference type="AlphaFoldDB" id="A0A2T9YPS4"/>
<evidence type="ECO:0000256" key="4">
    <source>
        <dbReference type="ARBA" id="ARBA00006936"/>
    </source>
</evidence>
<dbReference type="PANTHER" id="PTHR23152">
    <property type="entry name" value="2-OXOGLUTARATE DEHYDROGENASE"/>
    <property type="match status" value="1"/>
</dbReference>
<keyword evidence="9" id="KW-0560">Oxidoreductase</keyword>
<feature type="domain" description="Transketolase-like pyrimidine-binding" evidence="16">
    <location>
        <begin position="676"/>
        <end position="887"/>
    </location>
</feature>
<dbReference type="InterPro" id="IPR005475">
    <property type="entry name" value="Transketolase-like_Pyr-bd"/>
</dbReference>
<dbReference type="Pfam" id="PF02779">
    <property type="entry name" value="Transket_pyr"/>
    <property type="match status" value="1"/>
</dbReference>
<evidence type="ECO:0000256" key="5">
    <source>
        <dbReference type="ARBA" id="ARBA00012280"/>
    </source>
</evidence>
<dbReference type="PIRSF" id="PIRSF000157">
    <property type="entry name" value="Oxoglu_dh_E1"/>
    <property type="match status" value="1"/>
</dbReference>
<dbReference type="OrthoDB" id="413077at2759"/>
<dbReference type="InterPro" id="IPR032106">
    <property type="entry name" value="2-oxogl_dehyd_N"/>
</dbReference>
<name>A0A2T9YPS4_9FUNG</name>
<dbReference type="Gene3D" id="3.40.50.12470">
    <property type="match status" value="1"/>
</dbReference>
<dbReference type="NCBIfam" id="TIGR00239">
    <property type="entry name" value="2oxo_dh_E1"/>
    <property type="match status" value="1"/>
</dbReference>
<dbReference type="GO" id="GO:0030976">
    <property type="term" value="F:thiamine pyrophosphate binding"/>
    <property type="evidence" value="ECO:0007669"/>
    <property type="project" value="InterPro"/>
</dbReference>
<dbReference type="InterPro" id="IPR029061">
    <property type="entry name" value="THDP-binding"/>
</dbReference>
<evidence type="ECO:0000256" key="3">
    <source>
        <dbReference type="ARBA" id="ARBA00004173"/>
    </source>
</evidence>
<comment type="cofactor">
    <cofactor evidence="2">
        <name>thiamine diphosphate</name>
        <dbReference type="ChEBI" id="CHEBI:58937"/>
    </cofactor>
</comment>
<dbReference type="Gene3D" id="3.40.50.11610">
    <property type="entry name" value="Multifunctional 2-oxoglutarate metabolism enzyme, C-terminal domain"/>
    <property type="match status" value="1"/>
</dbReference>
<comment type="catalytic activity">
    <reaction evidence="15">
        <text>N(6)-[(R)-lipoyl]-L-lysyl-[protein] + 2-oxoglutarate + H(+) = N(6)-[(R)-S(8)-succinyldihydrolipoyl]-L-lysyl-[protein] + CO2</text>
        <dbReference type="Rhea" id="RHEA:12188"/>
        <dbReference type="Rhea" id="RHEA-COMP:10474"/>
        <dbReference type="Rhea" id="RHEA-COMP:20092"/>
        <dbReference type="ChEBI" id="CHEBI:15378"/>
        <dbReference type="ChEBI" id="CHEBI:16526"/>
        <dbReference type="ChEBI" id="CHEBI:16810"/>
        <dbReference type="ChEBI" id="CHEBI:83099"/>
        <dbReference type="ChEBI" id="CHEBI:83120"/>
        <dbReference type="EC" id="1.2.4.2"/>
    </reaction>
</comment>
<keyword evidence="7" id="KW-0460">Magnesium</keyword>
<evidence type="ECO:0000256" key="13">
    <source>
        <dbReference type="ARBA" id="ARBA00040267"/>
    </source>
</evidence>
<dbReference type="GO" id="GO:0005739">
    <property type="term" value="C:mitochondrion"/>
    <property type="evidence" value="ECO:0007669"/>
    <property type="project" value="UniProtKB-SubCell"/>
</dbReference>
<dbReference type="STRING" id="133381.A0A2T9YPS4"/>
<dbReference type="InterPro" id="IPR031717">
    <property type="entry name" value="ODO-1/KGD_C"/>
</dbReference>
<evidence type="ECO:0000256" key="15">
    <source>
        <dbReference type="ARBA" id="ARBA00051911"/>
    </source>
</evidence>
<dbReference type="SMART" id="SM00861">
    <property type="entry name" value="Transket_pyr"/>
    <property type="match status" value="1"/>
</dbReference>
<accession>A0A2T9YPS4</accession>